<dbReference type="Gene3D" id="4.10.280.80">
    <property type="match status" value="1"/>
</dbReference>
<keyword evidence="2" id="KW-1185">Reference proteome</keyword>
<protein>
    <recommendedName>
        <fullName evidence="3">Type VI secretion system (T6SS) effector Tae4 (Amidase)</fullName>
    </recommendedName>
</protein>
<reference evidence="1 2" key="1">
    <citation type="submission" date="2018-11" db="EMBL/GenBank/DDBJ databases">
        <title>Proposal to divide the Flavobacteriaceae and reorganize its genera based on Amino Acid Identity values calculated from whole genome sequences.</title>
        <authorList>
            <person name="Nicholson A.C."/>
            <person name="Gulvik C.A."/>
            <person name="Whitney A.M."/>
            <person name="Humrighouse B.W."/>
            <person name="Bell M."/>
            <person name="Holmes B."/>
            <person name="Steigerwalt A.G."/>
            <person name="Villarma A."/>
            <person name="Sheth M."/>
            <person name="Batra D."/>
            <person name="Pryor J."/>
            <person name="Bernardet J.-F."/>
            <person name="Hugo C."/>
            <person name="Kampfer P."/>
            <person name="Newman J."/>
            <person name="McQuiston J.R."/>
        </authorList>
    </citation>
    <scope>NUCLEOTIDE SEQUENCE [LARGE SCALE GENOMIC DNA]</scope>
    <source>
        <strain evidence="1 2">G0041</strain>
    </source>
</reference>
<dbReference type="Proteomes" id="UP000278288">
    <property type="component" value="Chromosome"/>
</dbReference>
<dbReference type="Gene3D" id="3.90.1720.80">
    <property type="match status" value="1"/>
</dbReference>
<gene>
    <name evidence="1" type="ORF">EG343_06910</name>
</gene>
<evidence type="ECO:0000313" key="1">
    <source>
        <dbReference type="EMBL" id="AZA93835.1"/>
    </source>
</evidence>
<name>A0AAD0YRV0_CHRNA</name>
<dbReference type="KEGG" id="cnk:EG343_06910"/>
<organism evidence="1 2">
    <name type="scientific">Chryseobacterium nakagawai</name>
    <dbReference type="NCBI Taxonomy" id="1241982"/>
    <lineage>
        <taxon>Bacteria</taxon>
        <taxon>Pseudomonadati</taxon>
        <taxon>Bacteroidota</taxon>
        <taxon>Flavobacteriia</taxon>
        <taxon>Flavobacteriales</taxon>
        <taxon>Weeksellaceae</taxon>
        <taxon>Chryseobacterium group</taxon>
        <taxon>Chryseobacterium</taxon>
    </lineage>
</organism>
<evidence type="ECO:0000313" key="2">
    <source>
        <dbReference type="Proteomes" id="UP000278288"/>
    </source>
</evidence>
<accession>A0AAD0YRV0</accession>
<dbReference type="InterPro" id="IPR025562">
    <property type="entry name" value="Tae4"/>
</dbReference>
<sequence length="145" mass="16868">MVRFEQLWKKHPGKGGFPCDRSKHENQCAIRMSVAFEESGVDLTSFAGVKCWEKHENGFKHILRAQELANWVDKHPEVFGNTIKLSRKKFPNMNSKSFKHKGLVFIMDGWLGGVDHIDLWNGIEMKAGMPDYFEKGKEIWFWVLI</sequence>
<dbReference type="Pfam" id="PF14113">
    <property type="entry name" value="Tae4"/>
    <property type="match status" value="1"/>
</dbReference>
<dbReference type="AlphaFoldDB" id="A0AAD0YRV0"/>
<evidence type="ECO:0008006" key="3">
    <source>
        <dbReference type="Google" id="ProtNLM"/>
    </source>
</evidence>
<dbReference type="EMBL" id="CP033923">
    <property type="protein sequence ID" value="AZA93835.1"/>
    <property type="molecule type" value="Genomic_DNA"/>
</dbReference>
<proteinExistence type="predicted"/>